<dbReference type="Proteomes" id="UP000749559">
    <property type="component" value="Unassembled WGS sequence"/>
</dbReference>
<dbReference type="NCBIfam" id="TIGR00231">
    <property type="entry name" value="small_GTP"/>
    <property type="match status" value="1"/>
</dbReference>
<comment type="function">
    <text evidence="8">Promotes mitochondrial protein synthesis. May act as a fidelity factor of the translation reaction, by catalyzing a one-codon backward translocation of tRNAs on improperly translocated ribosomes. Binds to mitochondrial ribosomes in a GTP-dependent manner.</text>
</comment>
<dbReference type="Gene3D" id="3.40.50.300">
    <property type="entry name" value="P-loop containing nucleotide triphosphate hydrolases"/>
    <property type="match status" value="1"/>
</dbReference>
<dbReference type="GO" id="GO:0003924">
    <property type="term" value="F:GTPase activity"/>
    <property type="evidence" value="ECO:0007669"/>
    <property type="project" value="UniProtKB-UniRule"/>
</dbReference>
<feature type="binding site" evidence="8">
    <location>
        <begin position="136"/>
        <end position="140"/>
    </location>
    <ligand>
        <name>GTP</name>
        <dbReference type="ChEBI" id="CHEBI:37565"/>
    </ligand>
</feature>
<keyword evidence="4 8" id="KW-0378">Hydrolase</keyword>
<comment type="similarity">
    <text evidence="1">Belongs to the TRAFAC class translation factor GTPase superfamily. Classic translation factor GTPase family. LepA subfamily.</text>
</comment>
<dbReference type="OrthoDB" id="1074at2759"/>
<sequence>MIILRYSCLCGTIYRNTPPYIKKSIKSSIFTRMRSINKSHPFLVACFSDKPKFTDLRDIPVERIRNFSIIAHVDHGKSTLADRLLEITETISAQKKNEQVLDKLQVERERGITVKAQTATLFYDYNGEKYMLNLIDTPGHVDFNYEVARSLTACQGVILLVDANQGIQAQTVANFYLAFEKELVIIPVINKIDLKNAKPEQVKLQIQSLFDCKKEDILKISAKLGTGTDELLQRIVEQIPPPESDRKKPFKGLLFDSWYDKYRGAVANVAIIDGQVKKGDKIIAAHSMKQYEIQETGILYPDQTPTNILLAGQVGYIIANMKTTKEAQVGDTLFHLNSPVEPLPGFKPAKAMVFAGIYPTDQSEFNALRQAIERLILNDSSVTVIKDSSPALGQGWRLGFLGLLHMDVFCQRLDQEHNANVIITAPNVPYKVTIHGAKNIKQYGGAELTILNPVHFPDKQMITMCYEPMVNGTIITPDEYIGDIMKLVMGRRGVFKEQIYIDDSRVMLKAILPLNEIVIDFYDTLKGMTSGYASFDYEDSGFEETSLEKIDFQLNGQRCEELTCIAHISNVRTFAKKICNKLKETIPQQQFLIAIQATVNDGGKIIAREDIKPYRKDVTAKLYGGDVTRRQKLLKRQSEGKKRMRKIGNIDVPRDAFIKVLKR</sequence>
<evidence type="ECO:0000256" key="1">
    <source>
        <dbReference type="ARBA" id="ARBA00005454"/>
    </source>
</evidence>
<dbReference type="PRINTS" id="PR00315">
    <property type="entry name" value="ELONGATNFCT"/>
</dbReference>
<dbReference type="GO" id="GO:0005743">
    <property type="term" value="C:mitochondrial inner membrane"/>
    <property type="evidence" value="ECO:0007669"/>
    <property type="project" value="UniProtKB-SubCell"/>
</dbReference>
<dbReference type="GO" id="GO:0006412">
    <property type="term" value="P:translation"/>
    <property type="evidence" value="ECO:0007669"/>
    <property type="project" value="UniProtKB-KW"/>
</dbReference>
<dbReference type="SMART" id="SM00838">
    <property type="entry name" value="EFG_C"/>
    <property type="match status" value="1"/>
</dbReference>
<dbReference type="InterPro" id="IPR005225">
    <property type="entry name" value="Small_GTP-bd"/>
</dbReference>
<evidence type="ECO:0000313" key="9">
    <source>
        <dbReference type="EMBL" id="CAH1776623.1"/>
    </source>
</evidence>
<dbReference type="CDD" id="cd01890">
    <property type="entry name" value="LepA"/>
    <property type="match status" value="1"/>
</dbReference>
<evidence type="ECO:0000256" key="4">
    <source>
        <dbReference type="ARBA" id="ARBA00022801"/>
    </source>
</evidence>
<keyword evidence="10" id="KW-1185">Reference proteome</keyword>
<dbReference type="InterPro" id="IPR038363">
    <property type="entry name" value="LepA_C_sf"/>
</dbReference>
<evidence type="ECO:0000256" key="6">
    <source>
        <dbReference type="ARBA" id="ARBA00023134"/>
    </source>
</evidence>
<dbReference type="FunFam" id="3.30.70.2570:FF:000001">
    <property type="entry name" value="Translation factor GUF1, mitochondrial"/>
    <property type="match status" value="1"/>
</dbReference>
<dbReference type="InterPro" id="IPR027417">
    <property type="entry name" value="P-loop_NTPase"/>
</dbReference>
<proteinExistence type="inferred from homology"/>
<dbReference type="FunFam" id="2.40.30.10:FF:000015">
    <property type="entry name" value="Translation factor GUF1, mitochondrial"/>
    <property type="match status" value="1"/>
</dbReference>
<dbReference type="InterPro" id="IPR006297">
    <property type="entry name" value="EF-4"/>
</dbReference>
<dbReference type="GO" id="GO:0005525">
    <property type="term" value="F:GTP binding"/>
    <property type="evidence" value="ECO:0007669"/>
    <property type="project" value="UniProtKB-UniRule"/>
</dbReference>
<dbReference type="GO" id="GO:0005759">
    <property type="term" value="C:mitochondrial matrix"/>
    <property type="evidence" value="ECO:0007669"/>
    <property type="project" value="UniProtKB-UniRule"/>
</dbReference>
<dbReference type="Gene3D" id="3.30.70.240">
    <property type="match status" value="1"/>
</dbReference>
<dbReference type="InterPro" id="IPR035654">
    <property type="entry name" value="LepA_IV"/>
</dbReference>
<feature type="binding site" evidence="8">
    <location>
        <begin position="190"/>
        <end position="193"/>
    </location>
    <ligand>
        <name>GTP</name>
        <dbReference type="ChEBI" id="CHEBI:37565"/>
    </ligand>
</feature>
<comment type="caution">
    <text evidence="9">The sequence shown here is derived from an EMBL/GenBank/DDBJ whole genome shotgun (WGS) entry which is preliminary data.</text>
</comment>
<comment type="catalytic activity">
    <reaction evidence="8">
        <text>GTP + H2O = GDP + phosphate + H(+)</text>
        <dbReference type="Rhea" id="RHEA:19669"/>
        <dbReference type="ChEBI" id="CHEBI:15377"/>
        <dbReference type="ChEBI" id="CHEBI:15378"/>
        <dbReference type="ChEBI" id="CHEBI:37565"/>
        <dbReference type="ChEBI" id="CHEBI:43474"/>
        <dbReference type="ChEBI" id="CHEBI:58189"/>
        <dbReference type="EC" id="3.6.5.n1"/>
    </reaction>
</comment>
<dbReference type="SUPFAM" id="SSF52540">
    <property type="entry name" value="P-loop containing nucleoside triphosphate hydrolases"/>
    <property type="match status" value="1"/>
</dbReference>
<dbReference type="InterPro" id="IPR000640">
    <property type="entry name" value="EFG_V-like"/>
</dbReference>
<dbReference type="InterPro" id="IPR035647">
    <property type="entry name" value="EFG_III/V"/>
</dbReference>
<dbReference type="FunFam" id="3.30.70.240:FF:000007">
    <property type="entry name" value="Translation factor GUF1, mitochondrial"/>
    <property type="match status" value="1"/>
</dbReference>
<dbReference type="Gene3D" id="2.40.30.10">
    <property type="entry name" value="Translation factors"/>
    <property type="match status" value="1"/>
</dbReference>
<keyword evidence="8" id="KW-0648">Protein biosynthesis</keyword>
<dbReference type="Gene3D" id="3.30.70.2570">
    <property type="entry name" value="Elongation factor 4, C-terminal domain"/>
    <property type="match status" value="1"/>
</dbReference>
<keyword evidence="5 8" id="KW-0496">Mitochondrion</keyword>
<dbReference type="Pfam" id="PF00009">
    <property type="entry name" value="GTP_EFTU"/>
    <property type="match status" value="1"/>
</dbReference>
<dbReference type="GO" id="GO:0097177">
    <property type="term" value="F:mitochondrial ribosome binding"/>
    <property type="evidence" value="ECO:0007669"/>
    <property type="project" value="TreeGrafter"/>
</dbReference>
<dbReference type="NCBIfam" id="TIGR01393">
    <property type="entry name" value="lepA"/>
    <property type="match status" value="1"/>
</dbReference>
<dbReference type="PANTHER" id="PTHR43512">
    <property type="entry name" value="TRANSLATION FACTOR GUF1-RELATED"/>
    <property type="match status" value="1"/>
</dbReference>
<evidence type="ECO:0000256" key="5">
    <source>
        <dbReference type="ARBA" id="ARBA00023128"/>
    </source>
</evidence>
<dbReference type="SUPFAM" id="SSF54980">
    <property type="entry name" value="EF-G C-terminal domain-like"/>
    <property type="match status" value="2"/>
</dbReference>
<gene>
    <name evidence="9" type="ORF">OFUS_LOCUS3780</name>
</gene>
<comment type="similarity">
    <text evidence="8">Belongs to the GTP-binding elongation factor family. LepA subfamily.</text>
</comment>
<dbReference type="Pfam" id="PF03144">
    <property type="entry name" value="GTP_EFTU_D2"/>
    <property type="match status" value="1"/>
</dbReference>
<accession>A0A8J1TET5</accession>
<evidence type="ECO:0000256" key="7">
    <source>
        <dbReference type="ARBA" id="ARBA00023136"/>
    </source>
</evidence>
<dbReference type="SUPFAM" id="SSF50447">
    <property type="entry name" value="Translation proteins"/>
    <property type="match status" value="1"/>
</dbReference>
<dbReference type="FunFam" id="3.30.70.870:FF:000004">
    <property type="entry name" value="Translation factor GUF1, mitochondrial"/>
    <property type="match status" value="1"/>
</dbReference>
<dbReference type="Pfam" id="PF00679">
    <property type="entry name" value="EFG_C"/>
    <property type="match status" value="1"/>
</dbReference>
<dbReference type="EC" id="3.6.5.n1" evidence="8"/>
<feature type="binding site" evidence="8">
    <location>
        <begin position="71"/>
        <end position="78"/>
    </location>
    <ligand>
        <name>GTP</name>
        <dbReference type="ChEBI" id="CHEBI:37565"/>
    </ligand>
</feature>
<dbReference type="AlphaFoldDB" id="A0A8J1TET5"/>
<reference evidence="9" key="1">
    <citation type="submission" date="2022-03" db="EMBL/GenBank/DDBJ databases">
        <authorList>
            <person name="Martin C."/>
        </authorList>
    </citation>
    <scope>NUCLEOTIDE SEQUENCE</scope>
</reference>
<dbReference type="CDD" id="cd03709">
    <property type="entry name" value="lepA_C"/>
    <property type="match status" value="1"/>
</dbReference>
<dbReference type="CDD" id="cd16260">
    <property type="entry name" value="EF4_III"/>
    <property type="match status" value="1"/>
</dbReference>
<dbReference type="GO" id="GO:0045727">
    <property type="term" value="P:positive regulation of translation"/>
    <property type="evidence" value="ECO:0007669"/>
    <property type="project" value="UniProtKB-UniRule"/>
</dbReference>
<evidence type="ECO:0000313" key="10">
    <source>
        <dbReference type="Proteomes" id="UP000749559"/>
    </source>
</evidence>
<comment type="subcellular location">
    <subcellularLocation>
        <location evidence="8">Mitochondrion inner membrane</location>
        <topology evidence="8">Peripheral membrane protein</topology>
        <orientation evidence="8">Matrix side</orientation>
    </subcellularLocation>
</comment>
<dbReference type="HAMAP" id="MF_00071">
    <property type="entry name" value="LepA"/>
    <property type="match status" value="1"/>
</dbReference>
<evidence type="ECO:0000256" key="2">
    <source>
        <dbReference type="ARBA" id="ARBA00022741"/>
    </source>
</evidence>
<keyword evidence="7 8" id="KW-0472">Membrane</keyword>
<keyword evidence="3 8" id="KW-0999">Mitochondrion inner membrane</keyword>
<dbReference type="InterPro" id="IPR009000">
    <property type="entry name" value="Transl_B-barrel_sf"/>
</dbReference>
<dbReference type="Pfam" id="PF06421">
    <property type="entry name" value="LepA_C"/>
    <property type="match status" value="1"/>
</dbReference>
<dbReference type="CDD" id="cd03699">
    <property type="entry name" value="EF4_II"/>
    <property type="match status" value="1"/>
</dbReference>
<protein>
    <recommendedName>
        <fullName evidence="8">Translation factor GUF1 homolog, mitochondrial</fullName>
        <ecNumber evidence="8">3.6.5.n1</ecNumber>
    </recommendedName>
    <alternativeName>
        <fullName evidence="8">Elongation factor 4 homolog</fullName>
        <shortName evidence="8">EF-4</shortName>
    </alternativeName>
    <alternativeName>
        <fullName evidence="8">GTPase GUF1 homolog</fullName>
    </alternativeName>
    <alternativeName>
        <fullName evidence="8">Ribosomal back-translocase</fullName>
    </alternativeName>
</protein>
<dbReference type="InterPro" id="IPR013842">
    <property type="entry name" value="LepA_CTD"/>
</dbReference>
<dbReference type="InterPro" id="IPR031157">
    <property type="entry name" value="G_TR_CS"/>
</dbReference>
<dbReference type="PROSITE" id="PS51722">
    <property type="entry name" value="G_TR_2"/>
    <property type="match status" value="1"/>
</dbReference>
<dbReference type="FunFam" id="3.40.50.300:FF:000078">
    <property type="entry name" value="Elongation factor 4"/>
    <property type="match status" value="1"/>
</dbReference>
<keyword evidence="2 8" id="KW-0547">Nucleotide-binding</keyword>
<evidence type="ECO:0000256" key="3">
    <source>
        <dbReference type="ARBA" id="ARBA00022792"/>
    </source>
</evidence>
<dbReference type="EMBL" id="CAIIXF020000002">
    <property type="protein sequence ID" value="CAH1776623.1"/>
    <property type="molecule type" value="Genomic_DNA"/>
</dbReference>
<dbReference type="PROSITE" id="PS00301">
    <property type="entry name" value="G_TR_1"/>
    <property type="match status" value="1"/>
</dbReference>
<keyword evidence="6 8" id="KW-0342">GTP-binding</keyword>
<dbReference type="PANTHER" id="PTHR43512:SF7">
    <property type="entry name" value="TRANSLATION FACTOR GUF1, MITOCHONDRIAL"/>
    <property type="match status" value="1"/>
</dbReference>
<evidence type="ECO:0000256" key="8">
    <source>
        <dbReference type="HAMAP-Rule" id="MF_03137"/>
    </source>
</evidence>
<name>A0A8J1TET5_OWEFU</name>
<dbReference type="Gene3D" id="3.30.70.870">
    <property type="entry name" value="Elongation Factor G (Translational Gtpase), domain 3"/>
    <property type="match status" value="1"/>
</dbReference>
<dbReference type="InterPro" id="IPR004161">
    <property type="entry name" value="EFTu-like_2"/>
</dbReference>
<organism evidence="9 10">
    <name type="scientific">Owenia fusiformis</name>
    <name type="common">Polychaete worm</name>
    <dbReference type="NCBI Taxonomy" id="6347"/>
    <lineage>
        <taxon>Eukaryota</taxon>
        <taxon>Metazoa</taxon>
        <taxon>Spiralia</taxon>
        <taxon>Lophotrochozoa</taxon>
        <taxon>Annelida</taxon>
        <taxon>Polychaeta</taxon>
        <taxon>Sedentaria</taxon>
        <taxon>Canalipalpata</taxon>
        <taxon>Sabellida</taxon>
        <taxon>Oweniida</taxon>
        <taxon>Oweniidae</taxon>
        <taxon>Owenia</taxon>
    </lineage>
</organism>
<dbReference type="InterPro" id="IPR000795">
    <property type="entry name" value="T_Tr_GTP-bd_dom"/>
</dbReference>